<feature type="compositionally biased region" description="Basic and acidic residues" evidence="16">
    <location>
        <begin position="1058"/>
        <end position="1067"/>
    </location>
</feature>
<feature type="compositionally biased region" description="Basic and acidic residues" evidence="16">
    <location>
        <begin position="13"/>
        <end position="27"/>
    </location>
</feature>
<dbReference type="PROSITE" id="PS50112">
    <property type="entry name" value="PAS"/>
    <property type="match status" value="3"/>
</dbReference>
<keyword evidence="11" id="KW-0238">DNA-binding</keyword>
<evidence type="ECO:0000256" key="4">
    <source>
        <dbReference type="ARBA" id="ARBA00022643"/>
    </source>
</evidence>
<dbReference type="SUPFAM" id="SSF57716">
    <property type="entry name" value="Glucocorticoid receptor-like (DNA-binding domain)"/>
    <property type="match status" value="1"/>
</dbReference>
<dbReference type="InterPro" id="IPR013655">
    <property type="entry name" value="PAS_fold_3"/>
</dbReference>
<dbReference type="PROSITE" id="PS00344">
    <property type="entry name" value="GATA_ZN_FINGER_1"/>
    <property type="match status" value="1"/>
</dbReference>
<gene>
    <name evidence="19" type="ORF">E4U43_002658</name>
</gene>
<feature type="compositionally biased region" description="Polar residues" evidence="16">
    <location>
        <begin position="57"/>
        <end position="78"/>
    </location>
</feature>
<keyword evidence="10" id="KW-0805">Transcription regulation</keyword>
<dbReference type="CDD" id="cd00202">
    <property type="entry name" value="ZnF_GATA"/>
    <property type="match status" value="1"/>
</dbReference>
<keyword evidence="4" id="KW-0288">FMN</keyword>
<evidence type="ECO:0000256" key="16">
    <source>
        <dbReference type="SAM" id="MobiDB-lite"/>
    </source>
</evidence>
<dbReference type="Proteomes" id="UP000748025">
    <property type="component" value="Unassembled WGS sequence"/>
</dbReference>
<dbReference type="PANTHER" id="PTHR47429:SF7">
    <property type="entry name" value="GATA-FACTOR"/>
    <property type="match status" value="1"/>
</dbReference>
<dbReference type="Pfam" id="PF08447">
    <property type="entry name" value="PAS_3"/>
    <property type="match status" value="1"/>
</dbReference>
<evidence type="ECO:0000256" key="9">
    <source>
        <dbReference type="ARBA" id="ARBA00022991"/>
    </source>
</evidence>
<dbReference type="InterPro" id="IPR001610">
    <property type="entry name" value="PAC"/>
</dbReference>
<feature type="compositionally biased region" description="Polar residues" evidence="16">
    <location>
        <begin position="821"/>
        <end position="837"/>
    </location>
</feature>
<dbReference type="InterPro" id="IPR000679">
    <property type="entry name" value="Znf_GATA"/>
</dbReference>
<dbReference type="AlphaFoldDB" id="A0A9P7T388"/>
<dbReference type="PROSITE" id="PS50114">
    <property type="entry name" value="GATA_ZN_FINGER_2"/>
    <property type="match status" value="1"/>
</dbReference>
<dbReference type="EMBL" id="SRPW01000196">
    <property type="protein sequence ID" value="KAG6016963.1"/>
    <property type="molecule type" value="Genomic_DNA"/>
</dbReference>
<keyword evidence="7 15" id="KW-0863">Zinc-finger</keyword>
<evidence type="ECO:0000313" key="19">
    <source>
        <dbReference type="EMBL" id="KAG6016963.1"/>
    </source>
</evidence>
<keyword evidence="1" id="KW-0600">Photoreceptor protein</keyword>
<dbReference type="InterPro" id="IPR013088">
    <property type="entry name" value="Znf_NHR/GATA"/>
</dbReference>
<accession>A0A9P7T388</accession>
<evidence type="ECO:0000313" key="20">
    <source>
        <dbReference type="Proteomes" id="UP000748025"/>
    </source>
</evidence>
<dbReference type="GO" id="GO:0009881">
    <property type="term" value="F:photoreceptor activity"/>
    <property type="evidence" value="ECO:0007669"/>
    <property type="project" value="UniProtKB-KW"/>
</dbReference>
<proteinExistence type="predicted"/>
<feature type="compositionally biased region" description="Low complexity" evidence="16">
    <location>
        <begin position="28"/>
        <end position="45"/>
    </location>
</feature>
<feature type="region of interest" description="Disordered" evidence="16">
    <location>
        <begin position="768"/>
        <end position="789"/>
    </location>
</feature>
<keyword evidence="12" id="KW-0010">Activator</keyword>
<evidence type="ECO:0000256" key="14">
    <source>
        <dbReference type="ARBA" id="ARBA00023170"/>
    </source>
</evidence>
<dbReference type="GO" id="GO:0005634">
    <property type="term" value="C:nucleus"/>
    <property type="evidence" value="ECO:0007669"/>
    <property type="project" value="TreeGrafter"/>
</dbReference>
<dbReference type="CDD" id="cd00130">
    <property type="entry name" value="PAS"/>
    <property type="match status" value="3"/>
</dbReference>
<evidence type="ECO:0000256" key="15">
    <source>
        <dbReference type="PROSITE-ProRule" id="PRU00094"/>
    </source>
</evidence>
<dbReference type="PANTHER" id="PTHR47429">
    <property type="entry name" value="PROTEIN TWIN LOV 1"/>
    <property type="match status" value="1"/>
</dbReference>
<keyword evidence="20" id="KW-1185">Reference proteome</keyword>
<protein>
    <recommendedName>
        <fullName evidence="21">White collar 1 protein</fullName>
    </recommendedName>
</protein>
<feature type="region of interest" description="Disordered" evidence="16">
    <location>
        <begin position="282"/>
        <end position="353"/>
    </location>
</feature>
<keyword evidence="5" id="KW-0479">Metal-binding</keyword>
<dbReference type="InterPro" id="IPR000014">
    <property type="entry name" value="PAS"/>
</dbReference>
<dbReference type="Gene3D" id="3.30.50.10">
    <property type="entry name" value="Erythroid Transcription Factor GATA-1, subunit A"/>
    <property type="match status" value="1"/>
</dbReference>
<dbReference type="FunFam" id="3.30.450.20:FF:000064">
    <property type="entry name" value="Vivid PAS protein VVD"/>
    <property type="match status" value="1"/>
</dbReference>
<keyword evidence="9" id="KW-0157">Chromophore</keyword>
<dbReference type="OrthoDB" id="447251at2759"/>
<sequence length="1067" mass="115577">MEGFYSSNAMSSHEARRQLSQQREVRQQQHGQHGQHGQHAQHAQQSTPNAMAMMNPSVVSNPQMGLQSPHSAMSQMVSGQPMMPGDSLDDIIRNNHSQMHRRRSMPQAYGSPSMNAQSPRRLSSSGASGDVMSFGAGHDDLGNFQFAQQVGPSFAGLGTNFDMSDQMGNFVPNVADFSGMSSDLMGSMAPPGFGHVDMNQMSNETLSLFPPSPISRARGNNDSAMNNNFSTASQMSGLDASFPTEPSPSTTNPGSHSASGSISSRPNNMIHLPTTQMDAISPAASRTSDGKAANTGSNAFGQVLPPSLSRHVSSSESAMSPQRAATSSTNIAQTNSTSGPATPITATAPRDKKEKTIYSKSGFDMLKALWLVATRKDPKINLGAVDMSCAFVVCDVTMNDCPIVYVSDNFQNLTGYSRHDIVGQNCRFLQAPDGKVEAGSKREFVDEGAVYNLKNMIQEGREVQQSLINYRKGGKPFLNLLTMIPIPWDTDDIRYFIGFQIDLVECPDAISGQERGGVKINYKHSDIGQYIWSPPPSSQWEPENGQTLGVDDVSTLLQQFNPKGLVSDWHKQSWDKMLLENTDDVVHVLSLKGLFLYLSPSSKRVLEYDTVDLVGNSLSSVCHPSDIVPVTRELKDATAGNQVNIVFRIRRKQSGYTWFESHGSLFVEQGKGRKCIILVGRKRPVFALSRKNLEANGGIGDSELWTKLSTSGMFLFVSSNVRSLLDLQPDSLLGTSIQDLMRKESRAEFGRSIEQARRGKIVTCKHEVQNRRGQGLQAQTTLYPGDASDGQKPSFLLAQTKLLKASTRSLAPASSAAASNKGMSSTSRSHTAASMNAGSGPVSQPAGGALMPGTQDAALAAEDNIFDELRTTKCSSWQFELRQMEKVNRILAEELGGLLSNKKKRKRRKGVGNMVRDCANCHTRNTPEWRRGPSGQRDLCNSCGLRWAKQTGRVSPRHSSRGGNGNGDSHSKKSASPIHSSPLHRELSMETPNPRAAKNNTTQPDASAAEEGNKTPIGHAAGHNGQQYNVTQKSSNAMPPPSQPLLSGGVAGSGMTSIREERETSQP</sequence>
<feature type="region of interest" description="Disordered" evidence="16">
    <location>
        <begin position="949"/>
        <end position="1067"/>
    </location>
</feature>
<feature type="compositionally biased region" description="Polar residues" evidence="16">
    <location>
        <begin position="310"/>
        <end position="340"/>
    </location>
</feature>
<evidence type="ECO:0000256" key="3">
    <source>
        <dbReference type="ARBA" id="ARBA00022630"/>
    </source>
</evidence>
<evidence type="ECO:0000259" key="17">
    <source>
        <dbReference type="PROSITE" id="PS50112"/>
    </source>
</evidence>
<feature type="domain" description="PAS" evidence="17">
    <location>
        <begin position="403"/>
        <end position="425"/>
    </location>
</feature>
<evidence type="ECO:0000256" key="11">
    <source>
        <dbReference type="ARBA" id="ARBA00023125"/>
    </source>
</evidence>
<comment type="caution">
    <text evidence="19">The sequence shown here is derived from an EMBL/GenBank/DDBJ whole genome shotgun (WGS) entry which is preliminary data.</text>
</comment>
<evidence type="ECO:0000256" key="2">
    <source>
        <dbReference type="ARBA" id="ARBA00022606"/>
    </source>
</evidence>
<dbReference type="GO" id="GO:0006355">
    <property type="term" value="P:regulation of DNA-templated transcription"/>
    <property type="evidence" value="ECO:0007669"/>
    <property type="project" value="InterPro"/>
</dbReference>
<dbReference type="InterPro" id="IPR035965">
    <property type="entry name" value="PAS-like_dom_sf"/>
</dbReference>
<dbReference type="GO" id="GO:0008270">
    <property type="term" value="F:zinc ion binding"/>
    <property type="evidence" value="ECO:0007669"/>
    <property type="project" value="UniProtKB-KW"/>
</dbReference>
<feature type="compositionally biased region" description="Polar residues" evidence="16">
    <location>
        <begin position="218"/>
        <end position="236"/>
    </location>
</feature>
<feature type="region of interest" description="Disordered" evidence="16">
    <location>
        <begin position="811"/>
        <end position="848"/>
    </location>
</feature>
<dbReference type="GO" id="GO:0043565">
    <property type="term" value="F:sequence-specific DNA binding"/>
    <property type="evidence" value="ECO:0007669"/>
    <property type="project" value="InterPro"/>
</dbReference>
<evidence type="ECO:0000259" key="18">
    <source>
        <dbReference type="PROSITE" id="PS50114"/>
    </source>
</evidence>
<dbReference type="SMART" id="SM00401">
    <property type="entry name" value="ZnF_GATA"/>
    <property type="match status" value="1"/>
</dbReference>
<feature type="compositionally biased region" description="Polar residues" evidence="16">
    <location>
        <begin position="1"/>
        <end position="11"/>
    </location>
</feature>
<dbReference type="FunFam" id="3.30.450.20:FF:000063">
    <property type="entry name" value="White collar 1 protein"/>
    <property type="match status" value="1"/>
</dbReference>
<reference evidence="19" key="1">
    <citation type="journal article" date="2020" name="bioRxiv">
        <title>Whole genome comparisons of ergot fungi reveals the divergence and evolution of species within the genus Claviceps are the result of varying mechanisms driving genome evolution and host range expansion.</title>
        <authorList>
            <person name="Wyka S.A."/>
            <person name="Mondo S.J."/>
            <person name="Liu M."/>
            <person name="Dettman J."/>
            <person name="Nalam V."/>
            <person name="Broders K.D."/>
        </authorList>
    </citation>
    <scope>NUCLEOTIDE SEQUENCE</scope>
    <source>
        <strain evidence="19">CCC 602</strain>
    </source>
</reference>
<feature type="region of interest" description="Disordered" evidence="16">
    <location>
        <begin position="204"/>
        <end position="270"/>
    </location>
</feature>
<feature type="compositionally biased region" description="Polar residues" evidence="16">
    <location>
        <begin position="1024"/>
        <end position="1037"/>
    </location>
</feature>
<evidence type="ECO:0000256" key="5">
    <source>
        <dbReference type="ARBA" id="ARBA00022723"/>
    </source>
</evidence>
<evidence type="ECO:0000256" key="10">
    <source>
        <dbReference type="ARBA" id="ARBA00023015"/>
    </source>
</evidence>
<organism evidence="19 20">
    <name type="scientific">Claviceps pusilla</name>
    <dbReference type="NCBI Taxonomy" id="123648"/>
    <lineage>
        <taxon>Eukaryota</taxon>
        <taxon>Fungi</taxon>
        <taxon>Dikarya</taxon>
        <taxon>Ascomycota</taxon>
        <taxon>Pezizomycotina</taxon>
        <taxon>Sordariomycetes</taxon>
        <taxon>Hypocreomycetidae</taxon>
        <taxon>Hypocreales</taxon>
        <taxon>Clavicipitaceae</taxon>
        <taxon>Claviceps</taxon>
    </lineage>
</organism>
<dbReference type="SMART" id="SM00086">
    <property type="entry name" value="PAC"/>
    <property type="match status" value="2"/>
</dbReference>
<evidence type="ECO:0000256" key="1">
    <source>
        <dbReference type="ARBA" id="ARBA00022543"/>
    </source>
</evidence>
<feature type="domain" description="GATA-type" evidence="18">
    <location>
        <begin position="916"/>
        <end position="945"/>
    </location>
</feature>
<dbReference type="Pfam" id="PF00320">
    <property type="entry name" value="GATA"/>
    <property type="match status" value="1"/>
</dbReference>
<keyword evidence="13" id="KW-0804">Transcription</keyword>
<keyword evidence="6" id="KW-0677">Repeat</keyword>
<evidence type="ECO:0000256" key="13">
    <source>
        <dbReference type="ARBA" id="ARBA00023163"/>
    </source>
</evidence>
<evidence type="ECO:0000256" key="7">
    <source>
        <dbReference type="ARBA" id="ARBA00022771"/>
    </source>
</evidence>
<keyword evidence="8" id="KW-0862">Zinc</keyword>
<evidence type="ECO:0000256" key="8">
    <source>
        <dbReference type="ARBA" id="ARBA00022833"/>
    </source>
</evidence>
<feature type="region of interest" description="Disordered" evidence="16">
    <location>
        <begin position="1"/>
        <end position="134"/>
    </location>
</feature>
<evidence type="ECO:0008006" key="21">
    <source>
        <dbReference type="Google" id="ProtNLM"/>
    </source>
</evidence>
<feature type="compositionally biased region" description="Low complexity" evidence="16">
    <location>
        <begin position="255"/>
        <end position="264"/>
    </location>
</feature>
<keyword evidence="3" id="KW-0285">Flavoprotein</keyword>
<evidence type="ECO:0000256" key="12">
    <source>
        <dbReference type="ARBA" id="ARBA00023159"/>
    </source>
</evidence>
<dbReference type="Pfam" id="PF13426">
    <property type="entry name" value="PAS_9"/>
    <property type="match status" value="2"/>
</dbReference>
<feature type="domain" description="PAS" evidence="17">
    <location>
        <begin position="708"/>
        <end position="760"/>
    </location>
</feature>
<name>A0A9P7T388_9HYPO</name>
<dbReference type="SUPFAM" id="SSF55785">
    <property type="entry name" value="PYP-like sensor domain (PAS domain)"/>
    <property type="match status" value="3"/>
</dbReference>
<evidence type="ECO:0000256" key="6">
    <source>
        <dbReference type="ARBA" id="ARBA00022737"/>
    </source>
</evidence>
<dbReference type="SMART" id="SM00091">
    <property type="entry name" value="PAS"/>
    <property type="match status" value="3"/>
</dbReference>
<dbReference type="Gene3D" id="3.30.450.20">
    <property type="entry name" value="PAS domain"/>
    <property type="match status" value="3"/>
</dbReference>
<keyword evidence="2" id="KW-0716">Sensory transduction</keyword>
<feature type="domain" description="PAS" evidence="17">
    <location>
        <begin position="571"/>
        <end position="641"/>
    </location>
</feature>
<feature type="compositionally biased region" description="Polar residues" evidence="16">
    <location>
        <begin position="110"/>
        <end position="127"/>
    </location>
</feature>
<keyword evidence="14" id="KW-0675">Receptor</keyword>